<evidence type="ECO:0000313" key="1">
    <source>
        <dbReference type="EMBL" id="RAY14824.1"/>
    </source>
</evidence>
<dbReference type="AlphaFoldDB" id="A0A365H6S2"/>
<evidence type="ECO:0008006" key="3">
    <source>
        <dbReference type="Google" id="ProtNLM"/>
    </source>
</evidence>
<comment type="caution">
    <text evidence="1">The sequence shown here is derived from an EMBL/GenBank/DDBJ whole genome shotgun (WGS) entry which is preliminary data.</text>
</comment>
<organism evidence="1 2">
    <name type="scientific">Actinomadura craniellae</name>
    <dbReference type="NCBI Taxonomy" id="2231787"/>
    <lineage>
        <taxon>Bacteria</taxon>
        <taxon>Bacillati</taxon>
        <taxon>Actinomycetota</taxon>
        <taxon>Actinomycetes</taxon>
        <taxon>Streptosporangiales</taxon>
        <taxon>Thermomonosporaceae</taxon>
        <taxon>Actinomadura</taxon>
    </lineage>
</organism>
<gene>
    <name evidence="1" type="ORF">DPM19_13950</name>
</gene>
<dbReference type="EMBL" id="QLYX01000005">
    <property type="protein sequence ID" value="RAY14824.1"/>
    <property type="molecule type" value="Genomic_DNA"/>
</dbReference>
<keyword evidence="2" id="KW-1185">Reference proteome</keyword>
<reference evidence="1 2" key="1">
    <citation type="submission" date="2018-06" db="EMBL/GenBank/DDBJ databases">
        <title>Actinomadura craniellae sp. nov. isolated from marine sponge Craniella sp.</title>
        <authorList>
            <person name="Li L."/>
            <person name="Xu Q.H."/>
            <person name="Lin H.W."/>
            <person name="Lu Y.H."/>
        </authorList>
    </citation>
    <scope>NUCLEOTIDE SEQUENCE [LARGE SCALE GENOMIC DNA]</scope>
    <source>
        <strain evidence="1 2">LHW63021</strain>
    </source>
</reference>
<protein>
    <recommendedName>
        <fullName evidence="3">VapC45 PIN like domain-containing protein</fullName>
    </recommendedName>
</protein>
<evidence type="ECO:0000313" key="2">
    <source>
        <dbReference type="Proteomes" id="UP000251891"/>
    </source>
</evidence>
<sequence>MDERYGKAGSQKIQDTQWIEEAALAGDVLLCKDLAIAHNPLEAQVVYMSGAQVFGLSSATLTGRDMAQWYLENEARIVAAALRADGPYFMAVNPSYGLRRIKLAYPPG</sequence>
<proteinExistence type="predicted"/>
<accession>A0A365H6S2</accession>
<name>A0A365H6S2_9ACTN</name>
<dbReference type="Proteomes" id="UP000251891">
    <property type="component" value="Unassembled WGS sequence"/>
</dbReference>